<evidence type="ECO:0000256" key="2">
    <source>
        <dbReference type="ARBA" id="ARBA00022598"/>
    </source>
</evidence>
<feature type="domain" description="GH3 C-terminal" evidence="5">
    <location>
        <begin position="566"/>
        <end position="679"/>
    </location>
</feature>
<dbReference type="GO" id="GO:0005737">
    <property type="term" value="C:cytoplasm"/>
    <property type="evidence" value="ECO:0007669"/>
    <property type="project" value="TreeGrafter"/>
</dbReference>
<evidence type="ECO:0000259" key="5">
    <source>
        <dbReference type="Pfam" id="PF23572"/>
    </source>
</evidence>
<dbReference type="InterPro" id="IPR004993">
    <property type="entry name" value="GH3"/>
</dbReference>
<keyword evidence="7" id="KW-1185">Reference proteome</keyword>
<dbReference type="Proteomes" id="UP000298652">
    <property type="component" value="Chromosome 5"/>
</dbReference>
<dbReference type="PANTHER" id="PTHR31901">
    <property type="entry name" value="GH3 DOMAIN-CONTAINING PROTEIN"/>
    <property type="match status" value="1"/>
</dbReference>
<feature type="compositionally biased region" description="Low complexity" evidence="3">
    <location>
        <begin position="87"/>
        <end position="102"/>
    </location>
</feature>
<feature type="region of interest" description="Disordered" evidence="3">
    <location>
        <begin position="1"/>
        <end position="24"/>
    </location>
</feature>
<gene>
    <name evidence="6" type="ORF">SEVIR_5G016900v2</name>
</gene>
<evidence type="ECO:0000259" key="4">
    <source>
        <dbReference type="Pfam" id="PF23571"/>
    </source>
</evidence>
<protein>
    <submittedName>
        <fullName evidence="6">Uncharacterized protein</fullName>
    </submittedName>
</protein>
<feature type="compositionally biased region" description="Basic and acidic residues" evidence="3">
    <location>
        <begin position="103"/>
        <end position="121"/>
    </location>
</feature>
<dbReference type="AlphaFoldDB" id="A0A4U6U8N4"/>
<feature type="region of interest" description="Disordered" evidence="3">
    <location>
        <begin position="70"/>
        <end position="121"/>
    </location>
</feature>
<accession>A0A4U6U8N4</accession>
<dbReference type="Pfam" id="PF23572">
    <property type="entry name" value="GH3_C"/>
    <property type="match status" value="1"/>
</dbReference>
<dbReference type="PANTHER" id="PTHR31901:SF56">
    <property type="entry name" value="JASMONOYL--L-AMINO ACID SYNTHETASE GH3.3"/>
    <property type="match status" value="1"/>
</dbReference>
<dbReference type="InterPro" id="IPR055378">
    <property type="entry name" value="GH3_C"/>
</dbReference>
<organism evidence="6 7">
    <name type="scientific">Setaria viridis</name>
    <name type="common">Green bristlegrass</name>
    <name type="synonym">Setaria italica subsp. viridis</name>
    <dbReference type="NCBI Taxonomy" id="4556"/>
    <lineage>
        <taxon>Eukaryota</taxon>
        <taxon>Viridiplantae</taxon>
        <taxon>Streptophyta</taxon>
        <taxon>Embryophyta</taxon>
        <taxon>Tracheophyta</taxon>
        <taxon>Spermatophyta</taxon>
        <taxon>Magnoliopsida</taxon>
        <taxon>Liliopsida</taxon>
        <taxon>Poales</taxon>
        <taxon>Poaceae</taxon>
        <taxon>PACMAD clade</taxon>
        <taxon>Panicoideae</taxon>
        <taxon>Panicodae</taxon>
        <taxon>Paniceae</taxon>
        <taxon>Cenchrinae</taxon>
        <taxon>Setaria</taxon>
    </lineage>
</organism>
<name>A0A4U6U8N4_SETVI</name>
<evidence type="ECO:0000256" key="3">
    <source>
        <dbReference type="SAM" id="MobiDB-lite"/>
    </source>
</evidence>
<dbReference type="InterPro" id="IPR055377">
    <property type="entry name" value="GH3_M"/>
</dbReference>
<evidence type="ECO:0000313" key="6">
    <source>
        <dbReference type="EMBL" id="TKW12131.1"/>
    </source>
</evidence>
<sequence length="703" mass="75957">MSSSPPSQPELAEPDGSSKVNSVPCNGERELLFTKPAQLVAWQSGPSALARACLSLYICSSEAAGQARQSSARHAAPGATSNAEQQASRLPPLSGPAAASPPRRVEQSRAEWPDMKMPESKRSEGFCGEAVITEFEALTRDAAAVQRETLRRILADNAGTEYLRDRGLAGRTDAASFRACVPLATHADVEPYIARIADGDTSPVLTARPITSISLSSGTTQGKRKYLPFNQELVKSTMQIYRTSYAFRNRAFPVEDGKALQFIYGSRQFTTKGGLTATTATTNVYRSEEFIPTMRAIQSQACSPDAVIFGPDFAQSLYCHLLCGLLFADEVRIVSATFAHSVVLAFQTFERVWEELCADIRAGALSATRVTSPAVRRAVSALLPAPNPALADEVARRCAALSNWYGVIPALFPNARYVHGIMTGSMEHYVKKLRHYAGGLPLVAAEYGASEGWVGANVEPETPPESATFTVLPNIGYFEFIPLKAGDGGAAASDTCFAEAEPVGLTEVTVGEHYEVVMTTFAGLYRYRLGDVVKVAGFYNSTPKLKFVCRRNLMLSINIDKNSEHDLQLAVDSAAKILAAEKLEVVDYSSHADVSRDPGHYVVFWELNAEANGDVLQSCCDELDRAFTDPGYVGSRKAAAIGPLELRVLQRGTFQKVLRHYLSLGAPVSQFKSPRCVGRSNNSGVLQILSGGVVKVFFSAAYD</sequence>
<keyword evidence="2" id="KW-0436">Ligase</keyword>
<dbReference type="Pfam" id="PF23571">
    <property type="entry name" value="GH3_M"/>
    <property type="match status" value="1"/>
</dbReference>
<dbReference type="EMBL" id="CM016556">
    <property type="protein sequence ID" value="TKW12131.1"/>
    <property type="molecule type" value="Genomic_DNA"/>
</dbReference>
<reference evidence="6" key="1">
    <citation type="submission" date="2019-03" db="EMBL/GenBank/DDBJ databases">
        <title>WGS assembly of Setaria viridis.</title>
        <authorList>
            <person name="Huang P."/>
            <person name="Jenkins J."/>
            <person name="Grimwood J."/>
            <person name="Barry K."/>
            <person name="Healey A."/>
            <person name="Mamidi S."/>
            <person name="Sreedasyam A."/>
            <person name="Shu S."/>
            <person name="Feldman M."/>
            <person name="Wu J."/>
            <person name="Yu Y."/>
            <person name="Chen C."/>
            <person name="Johnson J."/>
            <person name="Rokhsar D."/>
            <person name="Baxter I."/>
            <person name="Schmutz J."/>
            <person name="Brutnell T."/>
            <person name="Kellogg E."/>
        </authorList>
    </citation>
    <scope>NUCLEOTIDE SEQUENCE [LARGE SCALE GENOMIC DNA]</scope>
</reference>
<dbReference type="GO" id="GO:0016881">
    <property type="term" value="F:acid-amino acid ligase activity"/>
    <property type="evidence" value="ECO:0007669"/>
    <property type="project" value="TreeGrafter"/>
</dbReference>
<dbReference type="Pfam" id="PF03321">
    <property type="entry name" value="GH3"/>
    <property type="match status" value="1"/>
</dbReference>
<evidence type="ECO:0000313" key="7">
    <source>
        <dbReference type="Proteomes" id="UP000298652"/>
    </source>
</evidence>
<comment type="similarity">
    <text evidence="1">Belongs to the IAA-amido conjugating enzyme family.</text>
</comment>
<dbReference type="Gramene" id="TKW12131">
    <property type="protein sequence ID" value="TKW12131"/>
    <property type="gene ID" value="SEVIR_5G016900v2"/>
</dbReference>
<evidence type="ECO:0000256" key="1">
    <source>
        <dbReference type="ARBA" id="ARBA00008068"/>
    </source>
</evidence>
<proteinExistence type="inferred from homology"/>
<feature type="domain" description="GH3 middle" evidence="4">
    <location>
        <begin position="469"/>
        <end position="550"/>
    </location>
</feature>
<dbReference type="OMA" id="ACCDELD"/>